<reference evidence="1" key="1">
    <citation type="journal article" date="2021" name="Microb. Physiol.">
        <title>Proteogenomic Insights into the Physiology of Marine, Sulfate-Reducing, Filamentous Desulfonema limicola and Desulfonema magnum.</title>
        <authorList>
            <person name="Schnaars V."/>
            <person name="Wohlbrand L."/>
            <person name="Scheve S."/>
            <person name="Hinrichs C."/>
            <person name="Reinhardt R."/>
            <person name="Rabus R."/>
        </authorList>
    </citation>
    <scope>NUCLEOTIDE SEQUENCE</scope>
    <source>
        <strain evidence="1">5ac10</strain>
    </source>
</reference>
<name>A0A975GJI1_9BACT</name>
<evidence type="ECO:0000313" key="2">
    <source>
        <dbReference type="Proteomes" id="UP000663720"/>
    </source>
</evidence>
<dbReference type="KEGG" id="dli:dnl_59000"/>
<proteinExistence type="predicted"/>
<dbReference type="Proteomes" id="UP000663720">
    <property type="component" value="Chromosome"/>
</dbReference>
<dbReference type="AlphaFoldDB" id="A0A975GJI1"/>
<gene>
    <name evidence="1" type="ORF">dnl_59000</name>
</gene>
<organism evidence="1 2">
    <name type="scientific">Desulfonema limicola</name>
    <dbReference type="NCBI Taxonomy" id="45656"/>
    <lineage>
        <taxon>Bacteria</taxon>
        <taxon>Pseudomonadati</taxon>
        <taxon>Thermodesulfobacteriota</taxon>
        <taxon>Desulfobacteria</taxon>
        <taxon>Desulfobacterales</taxon>
        <taxon>Desulfococcaceae</taxon>
        <taxon>Desulfonema</taxon>
    </lineage>
</organism>
<keyword evidence="2" id="KW-1185">Reference proteome</keyword>
<protein>
    <submittedName>
        <fullName evidence="1">Uncharacterized protein</fullName>
    </submittedName>
</protein>
<sequence>MVRIIRFLKKEIIESPKEERQLTEEFLSVCGTWEDDRTVEEQINDIYSARKSRKVQGEII</sequence>
<dbReference type="EMBL" id="CP061799">
    <property type="protein sequence ID" value="QTA83490.1"/>
    <property type="molecule type" value="Genomic_DNA"/>
</dbReference>
<evidence type="ECO:0000313" key="1">
    <source>
        <dbReference type="EMBL" id="QTA83490.1"/>
    </source>
</evidence>
<accession>A0A975GJI1</accession>